<sequence length="58" mass="6807">MANHCDASPILIDVDKSLFNEGNFEPIGSQTNIALRNQHFNYMLQWFEFFSWTRALKV</sequence>
<comment type="caution">
    <text evidence="1">The sequence shown here is derived from an EMBL/GenBank/DDBJ whole genome shotgun (WGS) entry which is preliminary data.</text>
</comment>
<keyword evidence="2" id="KW-1185">Reference proteome</keyword>
<protein>
    <submittedName>
        <fullName evidence="1">Uncharacterized protein</fullName>
    </submittedName>
</protein>
<organism evidence="1 2">
    <name type="scientific">Meloidogyne enterolobii</name>
    <name type="common">Root-knot nematode worm</name>
    <name type="synonym">Meloidogyne mayaguensis</name>
    <dbReference type="NCBI Taxonomy" id="390850"/>
    <lineage>
        <taxon>Eukaryota</taxon>
        <taxon>Metazoa</taxon>
        <taxon>Ecdysozoa</taxon>
        <taxon>Nematoda</taxon>
        <taxon>Chromadorea</taxon>
        <taxon>Rhabditida</taxon>
        <taxon>Tylenchina</taxon>
        <taxon>Tylenchomorpha</taxon>
        <taxon>Tylenchoidea</taxon>
        <taxon>Meloidogynidae</taxon>
        <taxon>Meloidogyninae</taxon>
        <taxon>Meloidogyne</taxon>
    </lineage>
</organism>
<name>A0ACB0Y9E8_MELEN</name>
<proteinExistence type="predicted"/>
<reference evidence="1" key="1">
    <citation type="submission" date="2023-11" db="EMBL/GenBank/DDBJ databases">
        <authorList>
            <person name="Poullet M."/>
        </authorList>
    </citation>
    <scope>NUCLEOTIDE SEQUENCE</scope>
    <source>
        <strain evidence="1">E1834</strain>
    </source>
</reference>
<dbReference type="Proteomes" id="UP001497535">
    <property type="component" value="Unassembled WGS sequence"/>
</dbReference>
<accession>A0ACB0Y9E8</accession>
<evidence type="ECO:0000313" key="2">
    <source>
        <dbReference type="Proteomes" id="UP001497535"/>
    </source>
</evidence>
<gene>
    <name evidence="1" type="ORF">MENTE1834_LOCUS9204</name>
</gene>
<dbReference type="EMBL" id="CAVMJV010000008">
    <property type="protein sequence ID" value="CAK5037043.1"/>
    <property type="molecule type" value="Genomic_DNA"/>
</dbReference>
<evidence type="ECO:0000313" key="1">
    <source>
        <dbReference type="EMBL" id="CAK5037043.1"/>
    </source>
</evidence>